<evidence type="ECO:0000256" key="1">
    <source>
        <dbReference type="SAM" id="Phobius"/>
    </source>
</evidence>
<dbReference type="Proteomes" id="UP000034951">
    <property type="component" value="Unassembled WGS sequence"/>
</dbReference>
<proteinExistence type="predicted"/>
<accession>A0A0G0Z9N7</accession>
<feature type="transmembrane region" description="Helical" evidence="1">
    <location>
        <begin position="38"/>
        <end position="58"/>
    </location>
</feature>
<gene>
    <name evidence="2" type="ORF">UV10_C0025G0004</name>
</gene>
<evidence type="ECO:0000313" key="2">
    <source>
        <dbReference type="EMBL" id="KKS45437.1"/>
    </source>
</evidence>
<evidence type="ECO:0000313" key="3">
    <source>
        <dbReference type="Proteomes" id="UP000034951"/>
    </source>
</evidence>
<comment type="caution">
    <text evidence="2">The sequence shown here is derived from an EMBL/GenBank/DDBJ whole genome shotgun (WGS) entry which is preliminary data.</text>
</comment>
<sequence>MSGHRYKFFIPPVIIFALVFSSFAFIPTKKAQAEDVVGPFMASVAASVLACWAASYFYTPGSLTQVPVDTKTQNGKTCSADTIANSLAKAMIQSLTTSIVNWIKAGGPDGGPLFARDLNKTMENIADGEMGNFVNSIAGLNLCSLGNLQLLFTVDAPAASAAAKYQCTLTGAIANIEAFQNNFEKGGWIGYRRLTQAKNNPIGGYMLASADVSSRIAKEQNRTQVELSWGRGFLPAKNSLGLTITPGAAIETQLSGMLGTDLKQLELGNSINQITAAIVGALMKNAVDKLKTVF</sequence>
<feature type="transmembrane region" description="Helical" evidence="1">
    <location>
        <begin position="6"/>
        <end position="26"/>
    </location>
</feature>
<reference evidence="2 3" key="1">
    <citation type="journal article" date="2015" name="Nature">
        <title>rRNA introns, odd ribosomes, and small enigmatic genomes across a large radiation of phyla.</title>
        <authorList>
            <person name="Brown C.T."/>
            <person name="Hug L.A."/>
            <person name="Thomas B.C."/>
            <person name="Sharon I."/>
            <person name="Castelle C.J."/>
            <person name="Singh A."/>
            <person name="Wilkins M.J."/>
            <person name="Williams K.H."/>
            <person name="Banfield J.F."/>
        </authorList>
    </citation>
    <scope>NUCLEOTIDE SEQUENCE [LARGE SCALE GENOMIC DNA]</scope>
</reference>
<name>A0A0G0Z9N7_9BACT</name>
<keyword evidence="1" id="KW-1133">Transmembrane helix</keyword>
<protein>
    <submittedName>
        <fullName evidence="2">Uncharacterized protein</fullName>
    </submittedName>
</protein>
<dbReference type="EMBL" id="LCDE01000025">
    <property type="protein sequence ID" value="KKS45437.1"/>
    <property type="molecule type" value="Genomic_DNA"/>
</dbReference>
<keyword evidence="1" id="KW-0472">Membrane</keyword>
<organism evidence="2 3">
    <name type="scientific">Candidatus Azambacteria bacterium GW2011_GWA1_42_19</name>
    <dbReference type="NCBI Taxonomy" id="1618609"/>
    <lineage>
        <taxon>Bacteria</taxon>
        <taxon>Candidatus Azamiibacteriota</taxon>
    </lineage>
</organism>
<dbReference type="AlphaFoldDB" id="A0A0G0Z9N7"/>
<keyword evidence="1" id="KW-0812">Transmembrane</keyword>